<name>A0A7D5V4J7_9HYPO</name>
<dbReference type="OrthoDB" id="3796612at2759"/>
<evidence type="ECO:0000313" key="1">
    <source>
        <dbReference type="EMBL" id="QLI74237.1"/>
    </source>
</evidence>
<dbReference type="EMBL" id="CP058938">
    <property type="protein sequence ID" value="QLI74237.1"/>
    <property type="molecule type" value="Genomic_DNA"/>
</dbReference>
<dbReference type="Proteomes" id="UP000510686">
    <property type="component" value="Chromosome 7"/>
</dbReference>
<keyword evidence="2" id="KW-1185">Reference proteome</keyword>
<accession>A0A7D5V4J7</accession>
<protein>
    <submittedName>
        <fullName evidence="1">Uncharacterized protein</fullName>
    </submittedName>
</protein>
<sequence length="123" mass="13457">MVGGKLGYTWEWKKDGAHDHYTSLSGTVSNQHKGGYGEDNAAIWWLDEDPGTKQDIPRPLRVLLSVNPGGQHGHWHADLVGTGQSEAIDPVIIDAGLRLNSEDDRTSLTEMGKRDLANFVHAA</sequence>
<dbReference type="AlphaFoldDB" id="A0A7D5V4J7"/>
<organism evidence="1 2">
    <name type="scientific">Metarhizium brunneum</name>
    <dbReference type="NCBI Taxonomy" id="500148"/>
    <lineage>
        <taxon>Eukaryota</taxon>
        <taxon>Fungi</taxon>
        <taxon>Dikarya</taxon>
        <taxon>Ascomycota</taxon>
        <taxon>Pezizomycotina</taxon>
        <taxon>Sordariomycetes</taxon>
        <taxon>Hypocreomycetidae</taxon>
        <taxon>Hypocreales</taxon>
        <taxon>Clavicipitaceae</taxon>
        <taxon>Metarhizium</taxon>
    </lineage>
</organism>
<proteinExistence type="predicted"/>
<dbReference type="KEGG" id="mbrn:26247343"/>
<reference evidence="1 2" key="1">
    <citation type="submission" date="2020-07" db="EMBL/GenBank/DDBJ databases">
        <title>Telomere length de novo assembly of all 7 chromosomes of the fungus, Metarhizium brunneum, using a novel assembly pipeline.</title>
        <authorList>
            <person name="Saud z."/>
            <person name="Kortsinoglou A."/>
            <person name="Kouvelis V.N."/>
            <person name="Butt T.M."/>
        </authorList>
    </citation>
    <scope>NUCLEOTIDE SEQUENCE [LARGE SCALE GENOMIC DNA]</scope>
    <source>
        <strain evidence="1 2">4556</strain>
    </source>
</reference>
<dbReference type="GeneID" id="26247343"/>
<dbReference type="RefSeq" id="XP_014539904.1">
    <property type="nucleotide sequence ID" value="XM_014684418.1"/>
</dbReference>
<gene>
    <name evidence="1" type="ORF">G6M90_00g106890</name>
</gene>
<evidence type="ECO:0000313" key="2">
    <source>
        <dbReference type="Proteomes" id="UP000510686"/>
    </source>
</evidence>